<accession>A0A919RBG8</accession>
<comment type="caution">
    <text evidence="2">The sequence shown here is derived from an EMBL/GenBank/DDBJ whole genome shotgun (WGS) entry which is preliminary data.</text>
</comment>
<organism evidence="2 3">
    <name type="scientific">Sinosporangium siamense</name>
    <dbReference type="NCBI Taxonomy" id="1367973"/>
    <lineage>
        <taxon>Bacteria</taxon>
        <taxon>Bacillati</taxon>
        <taxon>Actinomycetota</taxon>
        <taxon>Actinomycetes</taxon>
        <taxon>Streptosporangiales</taxon>
        <taxon>Streptosporangiaceae</taxon>
        <taxon>Sinosporangium</taxon>
    </lineage>
</organism>
<evidence type="ECO:0000313" key="2">
    <source>
        <dbReference type="EMBL" id="GII90865.1"/>
    </source>
</evidence>
<reference evidence="2" key="1">
    <citation type="submission" date="2021-01" db="EMBL/GenBank/DDBJ databases">
        <title>Whole genome shotgun sequence of Sinosporangium siamense NBRC 109515.</title>
        <authorList>
            <person name="Komaki H."/>
            <person name="Tamura T."/>
        </authorList>
    </citation>
    <scope>NUCLEOTIDE SEQUENCE</scope>
    <source>
        <strain evidence="2">NBRC 109515</strain>
    </source>
</reference>
<evidence type="ECO:0000313" key="3">
    <source>
        <dbReference type="Proteomes" id="UP000606172"/>
    </source>
</evidence>
<feature type="transmembrane region" description="Helical" evidence="1">
    <location>
        <begin position="20"/>
        <end position="38"/>
    </location>
</feature>
<dbReference type="EMBL" id="BOOW01000007">
    <property type="protein sequence ID" value="GII90865.1"/>
    <property type="molecule type" value="Genomic_DNA"/>
</dbReference>
<protein>
    <submittedName>
        <fullName evidence="2">Uncharacterized protein</fullName>
    </submittedName>
</protein>
<gene>
    <name evidence="2" type="ORF">Ssi02_10960</name>
</gene>
<dbReference type="AlphaFoldDB" id="A0A919RBG8"/>
<proteinExistence type="predicted"/>
<keyword evidence="1" id="KW-1133">Transmembrane helix</keyword>
<keyword evidence="3" id="KW-1185">Reference proteome</keyword>
<dbReference type="RefSeq" id="WP_204021665.1">
    <property type="nucleotide sequence ID" value="NZ_BOOW01000007.1"/>
</dbReference>
<dbReference type="Proteomes" id="UP000606172">
    <property type="component" value="Unassembled WGS sequence"/>
</dbReference>
<feature type="transmembrane region" description="Helical" evidence="1">
    <location>
        <begin position="44"/>
        <end position="68"/>
    </location>
</feature>
<evidence type="ECO:0000256" key="1">
    <source>
        <dbReference type="SAM" id="Phobius"/>
    </source>
</evidence>
<sequence length="73" mass="7944">MPPEVEHAERRPRQRHRTDWMALLSGLLFIAIGIAVMSGEATDAVVLFPILVVGLGFAGVVAIIARVIRGPER</sequence>
<name>A0A919RBG8_9ACTN</name>
<keyword evidence="1" id="KW-0812">Transmembrane</keyword>
<keyword evidence="1" id="KW-0472">Membrane</keyword>